<dbReference type="EMBL" id="CADEPM010000003">
    <property type="protein sequence ID" value="CAB3403044.1"/>
    <property type="molecule type" value="Genomic_DNA"/>
</dbReference>
<evidence type="ECO:0000313" key="5">
    <source>
        <dbReference type="Proteomes" id="UP000494206"/>
    </source>
</evidence>
<keyword evidence="5" id="KW-1185">Reference proteome</keyword>
<dbReference type="InterPro" id="IPR055273">
    <property type="entry name" value="CBG09102/CBG15751-like_dom"/>
</dbReference>
<evidence type="ECO:0000256" key="1">
    <source>
        <dbReference type="SAM" id="MobiDB-lite"/>
    </source>
</evidence>
<keyword evidence="3" id="KW-0732">Signal</keyword>
<sequence length="569" mass="62454">MCTSMTTPIALLLLHFIFPATTLAPPTPQSIVLPLSNGVFNPTPKRDSFYNMVTTDLKCGIKKGTVSKTSTEGESVDIYTPCVIYPNQVLYSSKPTIIASSCPLLKCTNLSPTGNYALNGVKDVPDYAATVKAKKLVRTKPEVPLYDAEINYICDQFTFDNISTQLAISHSEICQVASNDEFVIRSRYEFEDWGVNRLRSHFHGPWTDSDKDLRAQYGILDNKFTMADHVFLQCDASCDKGSVLKFTMKKDFAWTLEFFLAVDTPAVKICFNTSAHAETDKLPVCHPDLTMTILPQNNLVLWPFNRMASYLRFGNKPIESTPTGKPILLHFQLIGRHYGGNQIGVQNRFNELVLSDSSGYQSEHLRLITVFLPKEDTLHSGFGIYPVNLESATTLVKKGETVKRRTAAGVANEKISEKYGEIIKALTSPKPTVPVPKSTTPPPQIVYVKDSISEEPRDYASQYTKGKWLLFAVLLGFIIGTLIITIIGGAIMYLLRRTVYSFWYRGMFKRYGCDASGTTGGLTGIGFGTQITTTQTIGGKTTVGATSGSTTGGGTTAALTTGDGTSMAL</sequence>
<proteinExistence type="predicted"/>
<comment type="caution">
    <text evidence="4">The sequence shown here is derived from an EMBL/GenBank/DDBJ whole genome shotgun (WGS) entry which is preliminary data.</text>
</comment>
<dbReference type="PANTHER" id="PTHR40314">
    <property type="entry name" value="PROTEIN CBG09102-RELATED"/>
    <property type="match status" value="1"/>
</dbReference>
<dbReference type="Proteomes" id="UP000494206">
    <property type="component" value="Unassembled WGS sequence"/>
</dbReference>
<gene>
    <name evidence="4" type="ORF">CBOVIS_LOCUS5567</name>
</gene>
<feature type="transmembrane region" description="Helical" evidence="2">
    <location>
        <begin position="468"/>
        <end position="495"/>
    </location>
</feature>
<accession>A0A8S1EYA5</accession>
<dbReference type="OrthoDB" id="5871687at2759"/>
<feature type="signal peptide" evidence="3">
    <location>
        <begin position="1"/>
        <end position="24"/>
    </location>
</feature>
<keyword evidence="2" id="KW-0472">Membrane</keyword>
<evidence type="ECO:0008006" key="6">
    <source>
        <dbReference type="Google" id="ProtNLM"/>
    </source>
</evidence>
<reference evidence="4 5" key="1">
    <citation type="submission" date="2020-04" db="EMBL/GenBank/DDBJ databases">
        <authorList>
            <person name="Laetsch R D."/>
            <person name="Stevens L."/>
            <person name="Kumar S."/>
            <person name="Blaxter L. M."/>
        </authorList>
    </citation>
    <scope>NUCLEOTIDE SEQUENCE [LARGE SCALE GENOMIC DNA]</scope>
</reference>
<feature type="compositionally biased region" description="Low complexity" evidence="1">
    <location>
        <begin position="556"/>
        <end position="569"/>
    </location>
</feature>
<evidence type="ECO:0000313" key="4">
    <source>
        <dbReference type="EMBL" id="CAB3403044.1"/>
    </source>
</evidence>
<name>A0A8S1EYA5_9PELO</name>
<feature type="region of interest" description="Disordered" evidence="1">
    <location>
        <begin position="543"/>
        <end position="569"/>
    </location>
</feature>
<feature type="chain" id="PRO_5035882118" description="Glycoprotein" evidence="3">
    <location>
        <begin position="25"/>
        <end position="569"/>
    </location>
</feature>
<dbReference type="PANTHER" id="PTHR40314:SF3">
    <property type="entry name" value="VWFD DOMAIN-CONTAINING PROTEIN"/>
    <property type="match status" value="1"/>
</dbReference>
<evidence type="ECO:0000256" key="3">
    <source>
        <dbReference type="SAM" id="SignalP"/>
    </source>
</evidence>
<keyword evidence="2" id="KW-1133">Transmembrane helix</keyword>
<protein>
    <recommendedName>
        <fullName evidence="6">Glycoprotein</fullName>
    </recommendedName>
</protein>
<organism evidence="4 5">
    <name type="scientific">Caenorhabditis bovis</name>
    <dbReference type="NCBI Taxonomy" id="2654633"/>
    <lineage>
        <taxon>Eukaryota</taxon>
        <taxon>Metazoa</taxon>
        <taxon>Ecdysozoa</taxon>
        <taxon>Nematoda</taxon>
        <taxon>Chromadorea</taxon>
        <taxon>Rhabditida</taxon>
        <taxon>Rhabditina</taxon>
        <taxon>Rhabditomorpha</taxon>
        <taxon>Rhabditoidea</taxon>
        <taxon>Rhabditidae</taxon>
        <taxon>Peloderinae</taxon>
        <taxon>Caenorhabditis</taxon>
    </lineage>
</organism>
<dbReference type="AlphaFoldDB" id="A0A8S1EYA5"/>
<keyword evidence="2" id="KW-0812">Transmembrane</keyword>
<evidence type="ECO:0000256" key="2">
    <source>
        <dbReference type="SAM" id="Phobius"/>
    </source>
</evidence>